<feature type="compositionally biased region" description="Basic and acidic residues" evidence="5">
    <location>
        <begin position="335"/>
        <end position="347"/>
    </location>
</feature>
<dbReference type="Pfam" id="PF05132">
    <property type="entry name" value="RNA_pol_Rpc4"/>
    <property type="match status" value="1"/>
</dbReference>
<accession>A0ABP1E3S9</accession>
<feature type="compositionally biased region" description="Low complexity" evidence="5">
    <location>
        <begin position="348"/>
        <end position="364"/>
    </location>
</feature>
<name>A0ABP1E3S9_9APHY</name>
<sequence length="475" mass="50947">MADSGKAGPSNGSASQIPKVIPSLAKKQSDVTRLGTQKLKFVPTLPARRKKEDVKAEEPSAASTSTPTSTRGRGRGADRGGRGRGRGGEGRGAAPRTPIEMTASGPFAMGPTLAGQTPSRRAAPRSNFTPMIPQALGGMAKLGAGLTATTAPSLAGGVKREQEEGGFGKGKAREEEEEEEEEGEEEVYSDADEGVEIVDIEKIRIMDWMAPESLKREREIGKRKRKKVKTEEKEVKGKGVARPDVMDVDQPREEVNLANAIDLSESEEEEELEDIVEDFAQPATMQEDLGIRQERLYFFQFPDPFPTFLPSKSASTSVSTSDEKGQNVEGTRPTEGTKKVSFAEDTKPPATAGSASATPTVPTGTAGGDQVKKEEQEEQKVDGMIGQLEVYQSGAVKMRMGNGIVLDVTGATQPSFLQHAVYLDTDNKRLCVLGEVNRRFVVSPDLEALLSGLELAEQTPPPDIDDAGLITMDTS</sequence>
<evidence type="ECO:0000256" key="4">
    <source>
        <dbReference type="ARBA" id="ARBA00023242"/>
    </source>
</evidence>
<dbReference type="PANTHER" id="PTHR13408">
    <property type="entry name" value="DNA-DIRECTED RNA POLYMERASE III"/>
    <property type="match status" value="1"/>
</dbReference>
<feature type="region of interest" description="Disordered" evidence="5">
    <location>
        <begin position="217"/>
        <end position="250"/>
    </location>
</feature>
<feature type="compositionally biased region" description="Basic and acidic residues" evidence="5">
    <location>
        <begin position="370"/>
        <end position="380"/>
    </location>
</feature>
<feature type="region of interest" description="Disordered" evidence="5">
    <location>
        <begin position="310"/>
        <end position="380"/>
    </location>
</feature>
<feature type="region of interest" description="Disordered" evidence="5">
    <location>
        <begin position="151"/>
        <end position="193"/>
    </location>
</feature>
<feature type="compositionally biased region" description="Low complexity" evidence="5">
    <location>
        <begin position="59"/>
        <end position="71"/>
    </location>
</feature>
<keyword evidence="4" id="KW-0539">Nucleus</keyword>
<evidence type="ECO:0000256" key="2">
    <source>
        <dbReference type="ARBA" id="ARBA00022478"/>
    </source>
</evidence>
<reference evidence="7" key="1">
    <citation type="submission" date="2024-04" db="EMBL/GenBank/DDBJ databases">
        <authorList>
            <person name="Shaw F."/>
            <person name="Minotto A."/>
        </authorList>
    </citation>
    <scope>NUCLEOTIDE SEQUENCE [LARGE SCALE GENOMIC DNA]</scope>
</reference>
<evidence type="ECO:0000256" key="1">
    <source>
        <dbReference type="ARBA" id="ARBA00004123"/>
    </source>
</evidence>
<keyword evidence="3" id="KW-0804">Transcription</keyword>
<feature type="region of interest" description="Disordered" evidence="5">
    <location>
        <begin position="1"/>
        <end position="131"/>
    </location>
</feature>
<dbReference type="InterPro" id="IPR007811">
    <property type="entry name" value="RPC4"/>
</dbReference>
<evidence type="ECO:0000256" key="3">
    <source>
        <dbReference type="ARBA" id="ARBA00023163"/>
    </source>
</evidence>
<evidence type="ECO:0000313" key="6">
    <source>
        <dbReference type="EMBL" id="CAL1714721.1"/>
    </source>
</evidence>
<comment type="subcellular location">
    <subcellularLocation>
        <location evidence="1">Nucleus</location>
    </subcellularLocation>
</comment>
<feature type="compositionally biased region" description="Basic and acidic residues" evidence="5">
    <location>
        <begin position="75"/>
        <end position="89"/>
    </location>
</feature>
<gene>
    <name evidence="6" type="ORF">GFSPODELE1_LOCUS9895</name>
</gene>
<dbReference type="PANTHER" id="PTHR13408:SF0">
    <property type="entry name" value="DNA-DIRECTED RNA POLYMERASE III SUBUNIT RPC4"/>
    <property type="match status" value="1"/>
</dbReference>
<evidence type="ECO:0000256" key="5">
    <source>
        <dbReference type="SAM" id="MobiDB-lite"/>
    </source>
</evidence>
<feature type="compositionally biased region" description="Acidic residues" evidence="5">
    <location>
        <begin position="175"/>
        <end position="193"/>
    </location>
</feature>
<keyword evidence="7" id="KW-1185">Reference proteome</keyword>
<dbReference type="Proteomes" id="UP001497453">
    <property type="component" value="Chromosome 8"/>
</dbReference>
<evidence type="ECO:0000313" key="7">
    <source>
        <dbReference type="Proteomes" id="UP001497453"/>
    </source>
</evidence>
<protein>
    <recommendedName>
        <fullName evidence="8">DNA-directed RNA polymerase III subunit RPC4</fullName>
    </recommendedName>
</protein>
<organism evidence="6 7">
    <name type="scientific">Somion occarium</name>
    <dbReference type="NCBI Taxonomy" id="3059160"/>
    <lineage>
        <taxon>Eukaryota</taxon>
        <taxon>Fungi</taxon>
        <taxon>Dikarya</taxon>
        <taxon>Basidiomycota</taxon>
        <taxon>Agaricomycotina</taxon>
        <taxon>Agaricomycetes</taxon>
        <taxon>Polyporales</taxon>
        <taxon>Cerrenaceae</taxon>
        <taxon>Somion</taxon>
    </lineage>
</organism>
<evidence type="ECO:0008006" key="8">
    <source>
        <dbReference type="Google" id="ProtNLM"/>
    </source>
</evidence>
<dbReference type="EMBL" id="OZ037951">
    <property type="protein sequence ID" value="CAL1714721.1"/>
    <property type="molecule type" value="Genomic_DNA"/>
</dbReference>
<keyword evidence="2" id="KW-0240">DNA-directed RNA polymerase</keyword>
<proteinExistence type="predicted"/>
<feature type="compositionally biased region" description="Low complexity" evidence="5">
    <location>
        <begin position="311"/>
        <end position="320"/>
    </location>
</feature>